<feature type="region of interest" description="Disordered" evidence="1">
    <location>
        <begin position="398"/>
        <end position="433"/>
    </location>
</feature>
<feature type="compositionally biased region" description="Basic and acidic residues" evidence="1">
    <location>
        <begin position="247"/>
        <end position="257"/>
    </location>
</feature>
<name>A0ABQ9IKI6_9NEOP</name>
<reference evidence="2 3" key="1">
    <citation type="submission" date="2023-02" db="EMBL/GenBank/DDBJ databases">
        <title>LHISI_Scaffold_Assembly.</title>
        <authorList>
            <person name="Stuart O.P."/>
            <person name="Cleave R."/>
            <person name="Magrath M.J.L."/>
            <person name="Mikheyev A.S."/>
        </authorList>
    </citation>
    <scope>NUCLEOTIDE SEQUENCE [LARGE SCALE GENOMIC DNA]</scope>
    <source>
        <strain evidence="2">Daus_M_001</strain>
        <tissue evidence="2">Leg muscle</tissue>
    </source>
</reference>
<evidence type="ECO:0000313" key="3">
    <source>
        <dbReference type="Proteomes" id="UP001159363"/>
    </source>
</evidence>
<gene>
    <name evidence="2" type="ORF">PR048_002522</name>
</gene>
<dbReference type="Proteomes" id="UP001159363">
    <property type="component" value="Chromosome 1"/>
</dbReference>
<proteinExistence type="predicted"/>
<organism evidence="2 3">
    <name type="scientific">Dryococelus australis</name>
    <dbReference type="NCBI Taxonomy" id="614101"/>
    <lineage>
        <taxon>Eukaryota</taxon>
        <taxon>Metazoa</taxon>
        <taxon>Ecdysozoa</taxon>
        <taxon>Arthropoda</taxon>
        <taxon>Hexapoda</taxon>
        <taxon>Insecta</taxon>
        <taxon>Pterygota</taxon>
        <taxon>Neoptera</taxon>
        <taxon>Polyneoptera</taxon>
        <taxon>Phasmatodea</taxon>
        <taxon>Verophasmatodea</taxon>
        <taxon>Anareolatae</taxon>
        <taxon>Phasmatidae</taxon>
        <taxon>Eurycanthinae</taxon>
        <taxon>Dryococelus</taxon>
    </lineage>
</organism>
<evidence type="ECO:0000256" key="1">
    <source>
        <dbReference type="SAM" id="MobiDB-lite"/>
    </source>
</evidence>
<keyword evidence="3" id="KW-1185">Reference proteome</keyword>
<protein>
    <submittedName>
        <fullName evidence="2">Uncharacterized protein</fullName>
    </submittedName>
</protein>
<feature type="region of interest" description="Disordered" evidence="1">
    <location>
        <begin position="247"/>
        <end position="278"/>
    </location>
</feature>
<accession>A0ABQ9IKI6</accession>
<comment type="caution">
    <text evidence="2">The sequence shown here is derived from an EMBL/GenBank/DDBJ whole genome shotgun (WGS) entry which is preliminary data.</text>
</comment>
<evidence type="ECO:0000313" key="2">
    <source>
        <dbReference type="EMBL" id="KAJ8897176.1"/>
    </source>
</evidence>
<dbReference type="EMBL" id="JARBHB010000001">
    <property type="protein sequence ID" value="KAJ8897176.1"/>
    <property type="molecule type" value="Genomic_DNA"/>
</dbReference>
<sequence>MRQKCGYGDHQWSIHDMIRNVACDLHRNVLHDSKFSWHKFPLPISVSILGKLALRYSGDLCAPTPVIRVFVVNLEGRGLHPEVRSGVDMIYPRPARATRLGTLRTCSGWGRTFIPENGKRGSGRSRRPGIAERRMEGTSVCEAELIAIAISSKIEEATVAERLDCSPPTRANRAQSPAGSLLDFRKWESCRTMPLVGGFSRGYPCPPTLHSALLHSNFISHSSVLKTSLRGTQLSRLNSDQKAWRKYGDTRKEHDRQPSGCSRVTPPRQDPDVLGHGDTLDDTSSRYILRISICLLTEAGIMIRSRIEFRTTMVQPGIRQVNMPATTLNTPVRNAKLTSDWHSKNFNLALWKCSLQSVSGVPRCEAICRRMCRTLLGTALTGNIIEGSESDLGKGPLRAAGSVIGGQEPSGRSCDVDGGNFEASDRSPFILHP</sequence>
<feature type="compositionally biased region" description="Basic and acidic residues" evidence="1">
    <location>
        <begin position="269"/>
        <end position="278"/>
    </location>
</feature>